<dbReference type="InterPro" id="IPR001816">
    <property type="entry name" value="Transl_elong_EFTs/EF1B"/>
</dbReference>
<evidence type="ECO:0000256" key="5">
    <source>
        <dbReference type="HAMAP-Rule" id="MF_00050"/>
    </source>
</evidence>
<dbReference type="OrthoDB" id="9808348at2"/>
<keyword evidence="4 5" id="KW-0648">Protein biosynthesis</keyword>
<keyword evidence="3 5" id="KW-0251">Elongation factor</keyword>
<evidence type="ECO:0000313" key="8">
    <source>
        <dbReference type="Proteomes" id="UP000270927"/>
    </source>
</evidence>
<comment type="subcellular location">
    <subcellularLocation>
        <location evidence="5">Cytoplasm</location>
    </subcellularLocation>
</comment>
<comment type="caution">
    <text evidence="7">The sequence shown here is derived from an EMBL/GenBank/DDBJ whole genome shotgun (WGS) entry which is preliminary data.</text>
</comment>
<gene>
    <name evidence="5" type="primary">tsf</name>
    <name evidence="7" type="ORF">EDM02_00665</name>
</gene>
<evidence type="ECO:0000256" key="4">
    <source>
        <dbReference type="ARBA" id="ARBA00022917"/>
    </source>
</evidence>
<protein>
    <recommendedName>
        <fullName evidence="2 5">Elongation factor Ts</fullName>
        <shortName evidence="5">EF-Ts</shortName>
    </recommendedName>
</protein>
<reference evidence="7 8" key="1">
    <citation type="submission" date="2018-09" db="EMBL/GenBank/DDBJ databases">
        <title>Comparative Genomics of Wolbachia-Cardinium Dual Endosymbiosis in a Plant-Parasitic Nematode.</title>
        <authorList>
            <person name="Brown A.M.V."/>
            <person name="Wasala S.K."/>
            <person name="Howe D.K."/>
            <person name="Peetz A.B."/>
            <person name="Zasada I.A."/>
            <person name="Denver D.R."/>
        </authorList>
    </citation>
    <scope>NUCLEOTIDE SEQUENCE [LARGE SCALE GENOMIC DNA]</scope>
    <source>
        <strain evidence="7 8">Pp_1</strain>
    </source>
</reference>
<proteinExistence type="inferred from homology"/>
<dbReference type="SUPFAM" id="SSF46934">
    <property type="entry name" value="UBA-like"/>
    <property type="match status" value="1"/>
</dbReference>
<dbReference type="RefSeq" id="WP_123662250.1">
    <property type="nucleotide sequence ID" value="NZ_RARA01000014.1"/>
</dbReference>
<dbReference type="CDD" id="cd14275">
    <property type="entry name" value="UBA_EF-Ts"/>
    <property type="match status" value="1"/>
</dbReference>
<evidence type="ECO:0000256" key="2">
    <source>
        <dbReference type="ARBA" id="ARBA00016956"/>
    </source>
</evidence>
<keyword evidence="8" id="KW-1185">Reference proteome</keyword>
<dbReference type="PROSITE" id="PS01126">
    <property type="entry name" value="EF_TS_1"/>
    <property type="match status" value="1"/>
</dbReference>
<dbReference type="GO" id="GO:0005737">
    <property type="term" value="C:cytoplasm"/>
    <property type="evidence" value="ECO:0007669"/>
    <property type="project" value="UniProtKB-SubCell"/>
</dbReference>
<evidence type="ECO:0000313" key="7">
    <source>
        <dbReference type="EMBL" id="ROT47758.1"/>
    </source>
</evidence>
<dbReference type="Gene3D" id="1.10.286.20">
    <property type="match status" value="1"/>
</dbReference>
<dbReference type="InterPro" id="IPR036402">
    <property type="entry name" value="EF-Ts_dimer_sf"/>
</dbReference>
<dbReference type="InterPro" id="IPR014039">
    <property type="entry name" value="Transl_elong_EFTs/EF1B_dimer"/>
</dbReference>
<feature type="region of interest" description="Involved in Mg(2+) ion dislocation from EF-Tu" evidence="5">
    <location>
        <begin position="81"/>
        <end position="84"/>
    </location>
</feature>
<dbReference type="SUPFAM" id="SSF54713">
    <property type="entry name" value="Elongation factor Ts (EF-Ts), dimerisation domain"/>
    <property type="match status" value="2"/>
</dbReference>
<name>A0A3N2QD90_9BACT</name>
<dbReference type="PANTHER" id="PTHR11741:SF0">
    <property type="entry name" value="ELONGATION FACTOR TS, MITOCHONDRIAL"/>
    <property type="match status" value="1"/>
</dbReference>
<comment type="similarity">
    <text evidence="1 5">Belongs to the EF-Ts family.</text>
</comment>
<dbReference type="NCBIfam" id="TIGR00116">
    <property type="entry name" value="tsf"/>
    <property type="match status" value="1"/>
</dbReference>
<evidence type="ECO:0000259" key="6">
    <source>
        <dbReference type="Pfam" id="PF00889"/>
    </source>
</evidence>
<dbReference type="PANTHER" id="PTHR11741">
    <property type="entry name" value="ELONGATION FACTOR TS"/>
    <property type="match status" value="1"/>
</dbReference>
<dbReference type="Pfam" id="PF00889">
    <property type="entry name" value="EF_TS"/>
    <property type="match status" value="1"/>
</dbReference>
<dbReference type="EMBL" id="RARA01000014">
    <property type="protein sequence ID" value="ROT47758.1"/>
    <property type="molecule type" value="Genomic_DNA"/>
</dbReference>
<sequence length="277" mass="29809">MAITAQDVATLRKRTGAGIMDCKNALNASGGDFEQAIDLLRKKGQKISADRLARNASEGAVFACTNSDHTEAFLLVLNCETDFVAKNALFLELGTSILESAVAYKPASIEALQCLPLKKETVQEAVIASVGTIGEKITISIYERLQGEIAVSYIHTGNSLGVLVLLEGAQGENVIAAGRDVAMQIAAMNPVALDTDQIDQSIVAREMAIIQEQVIGEGYTVDKAEKIIQGRLHKFFKENTLLQQPFVKNNKLTVAQYLQSIAPALTVTAFRRISVGT</sequence>
<dbReference type="Proteomes" id="UP000270927">
    <property type="component" value="Unassembled WGS sequence"/>
</dbReference>
<organism evidence="7 8">
    <name type="scientific">Candidatus Cardinium hertigii</name>
    <dbReference type="NCBI Taxonomy" id="247481"/>
    <lineage>
        <taxon>Bacteria</taxon>
        <taxon>Pseudomonadati</taxon>
        <taxon>Bacteroidota</taxon>
        <taxon>Cytophagia</taxon>
        <taxon>Cytophagales</taxon>
        <taxon>Amoebophilaceae</taxon>
        <taxon>Candidatus Cardinium</taxon>
    </lineage>
</organism>
<evidence type="ECO:0000256" key="3">
    <source>
        <dbReference type="ARBA" id="ARBA00022768"/>
    </source>
</evidence>
<dbReference type="InterPro" id="IPR018101">
    <property type="entry name" value="Transl_elong_Ts_CS"/>
</dbReference>
<dbReference type="AlphaFoldDB" id="A0A3N2QD90"/>
<dbReference type="GO" id="GO:0003746">
    <property type="term" value="F:translation elongation factor activity"/>
    <property type="evidence" value="ECO:0007669"/>
    <property type="project" value="UniProtKB-UniRule"/>
</dbReference>
<dbReference type="Gene3D" id="1.10.8.10">
    <property type="entry name" value="DNA helicase RuvA subunit, C-terminal domain"/>
    <property type="match status" value="1"/>
</dbReference>
<keyword evidence="5" id="KW-0963">Cytoplasm</keyword>
<feature type="domain" description="Translation elongation factor EFTs/EF1B dimerisation" evidence="6">
    <location>
        <begin position="73"/>
        <end position="276"/>
    </location>
</feature>
<dbReference type="Gene3D" id="3.30.479.20">
    <property type="entry name" value="Elongation factor Ts, dimerisation domain"/>
    <property type="match status" value="2"/>
</dbReference>
<comment type="function">
    <text evidence="5">Associates with the EF-Tu.GDP complex and induces the exchange of GDP to GTP. It remains bound to the aminoacyl-tRNA.EF-Tu.GTP complex up to the GTP hydrolysis stage on the ribosome.</text>
</comment>
<dbReference type="InterPro" id="IPR009060">
    <property type="entry name" value="UBA-like_sf"/>
</dbReference>
<dbReference type="FunFam" id="1.10.8.10:FF:000001">
    <property type="entry name" value="Elongation factor Ts"/>
    <property type="match status" value="1"/>
</dbReference>
<dbReference type="HAMAP" id="MF_00050">
    <property type="entry name" value="EF_Ts"/>
    <property type="match status" value="1"/>
</dbReference>
<accession>A0A3N2QD90</accession>
<evidence type="ECO:0000256" key="1">
    <source>
        <dbReference type="ARBA" id="ARBA00005532"/>
    </source>
</evidence>